<feature type="transmembrane region" description="Helical" evidence="1">
    <location>
        <begin position="252"/>
        <end position="271"/>
    </location>
</feature>
<feature type="transmembrane region" description="Helical" evidence="1">
    <location>
        <begin position="20"/>
        <end position="40"/>
    </location>
</feature>
<dbReference type="RefSeq" id="WP_238467938.1">
    <property type="nucleotide sequence ID" value="NZ_JAKLJA010000048.1"/>
</dbReference>
<evidence type="ECO:0000313" key="3">
    <source>
        <dbReference type="Proteomes" id="UP001139308"/>
    </source>
</evidence>
<dbReference type="Proteomes" id="UP001139308">
    <property type="component" value="Unassembled WGS sequence"/>
</dbReference>
<proteinExistence type="predicted"/>
<evidence type="ECO:0000313" key="2">
    <source>
        <dbReference type="EMBL" id="MCG5078049.1"/>
    </source>
</evidence>
<keyword evidence="1" id="KW-0812">Transmembrane</keyword>
<name>A0A9X1ZZN7_9BURK</name>
<gene>
    <name evidence="2" type="ORF">L5014_32735</name>
</gene>
<feature type="transmembrane region" description="Helical" evidence="1">
    <location>
        <begin position="79"/>
        <end position="102"/>
    </location>
</feature>
<keyword evidence="1" id="KW-0472">Membrane</keyword>
<keyword evidence="1" id="KW-1133">Transmembrane helix</keyword>
<organism evidence="2 3">
    <name type="scientific">Paraburkholderia tagetis</name>
    <dbReference type="NCBI Taxonomy" id="2913261"/>
    <lineage>
        <taxon>Bacteria</taxon>
        <taxon>Pseudomonadati</taxon>
        <taxon>Pseudomonadota</taxon>
        <taxon>Betaproteobacteria</taxon>
        <taxon>Burkholderiales</taxon>
        <taxon>Burkholderiaceae</taxon>
        <taxon>Paraburkholderia</taxon>
    </lineage>
</organism>
<feature type="transmembrane region" description="Helical" evidence="1">
    <location>
        <begin position="109"/>
        <end position="129"/>
    </location>
</feature>
<feature type="transmembrane region" description="Helical" evidence="1">
    <location>
        <begin position="52"/>
        <end position="73"/>
    </location>
</feature>
<sequence length="282" mass="29882">MAAFTIYSIAQGWQAPLRHFVSLIMDLLVFKLVVTPLLLLAASLAVRRWGEAIGGFIVGLPLTSGPISVFLSLEHGPAFAAQATAGSLVATVAQVAFCLVYWRLASLGWRMALTLACATFAIVAAVLQWSGLAQTGLFLLAMLAIAFALNVIPNQSTRSERLDPPWWDLPSRMALIAGLVLGVTLIAPYVGPEASGVLASVPFMVIILAVFAHRSAGHAAPQQLMRGLVAGLLGFAAFFYVLSLTLTRTNLVAAYGSAIFCALAIQAVSLYRMRMPAALPAE</sequence>
<feature type="transmembrane region" description="Helical" evidence="1">
    <location>
        <begin position="228"/>
        <end position="246"/>
    </location>
</feature>
<feature type="transmembrane region" description="Helical" evidence="1">
    <location>
        <begin position="135"/>
        <end position="152"/>
    </location>
</feature>
<feature type="transmembrane region" description="Helical" evidence="1">
    <location>
        <begin position="197"/>
        <end position="216"/>
    </location>
</feature>
<dbReference type="EMBL" id="JAKLJA010000048">
    <property type="protein sequence ID" value="MCG5078049.1"/>
    <property type="molecule type" value="Genomic_DNA"/>
</dbReference>
<comment type="caution">
    <text evidence="2">The sequence shown here is derived from an EMBL/GenBank/DDBJ whole genome shotgun (WGS) entry which is preliminary data.</text>
</comment>
<protein>
    <submittedName>
        <fullName evidence="2">Uncharacterized protein</fullName>
    </submittedName>
</protein>
<reference evidence="2" key="1">
    <citation type="submission" date="2022-01" db="EMBL/GenBank/DDBJ databases">
        <title>Genome sequence and assembly of Parabukholderia sp. RG36.</title>
        <authorList>
            <person name="Chhetri G."/>
        </authorList>
    </citation>
    <scope>NUCLEOTIDE SEQUENCE</scope>
    <source>
        <strain evidence="2">RG36</strain>
    </source>
</reference>
<feature type="transmembrane region" description="Helical" evidence="1">
    <location>
        <begin position="173"/>
        <end position="191"/>
    </location>
</feature>
<dbReference type="AlphaFoldDB" id="A0A9X1ZZN7"/>
<keyword evidence="3" id="KW-1185">Reference proteome</keyword>
<accession>A0A9X1ZZN7</accession>
<evidence type="ECO:0000256" key="1">
    <source>
        <dbReference type="SAM" id="Phobius"/>
    </source>
</evidence>